<dbReference type="SUPFAM" id="SSF47954">
    <property type="entry name" value="Cyclin-like"/>
    <property type="match status" value="2"/>
</dbReference>
<dbReference type="Proteomes" id="UP000238350">
    <property type="component" value="Unassembled WGS sequence"/>
</dbReference>
<keyword evidence="4" id="KW-0131">Cell cycle</keyword>
<organism evidence="8 9">
    <name type="scientific">Wickerhamiella sorbophila</name>
    <dbReference type="NCBI Taxonomy" id="45607"/>
    <lineage>
        <taxon>Eukaryota</taxon>
        <taxon>Fungi</taxon>
        <taxon>Dikarya</taxon>
        <taxon>Ascomycota</taxon>
        <taxon>Saccharomycotina</taxon>
        <taxon>Dipodascomycetes</taxon>
        <taxon>Dipodascales</taxon>
        <taxon>Trichomonascaceae</taxon>
        <taxon>Wickerhamiella</taxon>
    </lineage>
</organism>
<dbReference type="STRING" id="45607.A0A2T0FNB7"/>
<dbReference type="GO" id="GO:0016538">
    <property type="term" value="F:cyclin-dependent protein serine/threonine kinase regulator activity"/>
    <property type="evidence" value="ECO:0007669"/>
    <property type="project" value="UniProtKB-ARBA"/>
</dbReference>
<dbReference type="Gene3D" id="1.10.472.10">
    <property type="entry name" value="Cyclin-like"/>
    <property type="match status" value="2"/>
</dbReference>
<feature type="compositionally biased region" description="Pro residues" evidence="6">
    <location>
        <begin position="402"/>
        <end position="413"/>
    </location>
</feature>
<accession>A0A2T0FNB7</accession>
<evidence type="ECO:0000259" key="7">
    <source>
        <dbReference type="SMART" id="SM00385"/>
    </source>
</evidence>
<evidence type="ECO:0000256" key="3">
    <source>
        <dbReference type="ARBA" id="ARBA00023127"/>
    </source>
</evidence>
<sequence length="421" mass="46853">MSSTLLSFDHISEPVDPRQAIAERDLSRRVAADYRTEILKHMEDMDAASRPNPAMIETQPEIDWQIWPFLVDFMIDSHARLDLEPQTLFMAVNILNRYCALRIVYRKHLQLVGCTALWIAAKYEDKKSRVPSLATLSNMCCSVYQPIMFVQMEGHMLSTLDWSISHCTVDSFLSICLSHGASPLLSNLTMYLAELTLYIRPFIGVAPHKIARTIHLLALHILSFYPSLSSPSMSSAELECLRLLSEAIASPSRTVADKYSSTRRYQVTRLVSSYVMRSTAPEKIESHMDGQPVQFSHPNSQFVDFTFPPTPPKSEISMASSTAKSTPSSFCSAATPPRFSLNFPNASGSTTSVCSGPPQLPSEDSPIMTDFYRGDYSAPMSGVIDELARRDSDTYSGNVRGSPPPTPLVPPKMPSSRLRLI</sequence>
<evidence type="ECO:0000256" key="1">
    <source>
        <dbReference type="ARBA" id="ARBA00008742"/>
    </source>
</evidence>
<dbReference type="PANTHER" id="PTHR10177">
    <property type="entry name" value="CYCLINS"/>
    <property type="match status" value="1"/>
</dbReference>
<keyword evidence="9" id="KW-1185">Reference proteome</keyword>
<dbReference type="GO" id="GO:0051301">
    <property type="term" value="P:cell division"/>
    <property type="evidence" value="ECO:0007669"/>
    <property type="project" value="UniProtKB-KW"/>
</dbReference>
<gene>
    <name evidence="8" type="ORF">B9G98_04087</name>
</gene>
<dbReference type="GO" id="GO:0044843">
    <property type="term" value="P:cell cycle G1/S phase transition"/>
    <property type="evidence" value="ECO:0007669"/>
    <property type="project" value="UniProtKB-ARBA"/>
</dbReference>
<dbReference type="InterPro" id="IPR013763">
    <property type="entry name" value="Cyclin-like_dom"/>
</dbReference>
<dbReference type="InterPro" id="IPR036915">
    <property type="entry name" value="Cyclin-like_sf"/>
</dbReference>
<dbReference type="SMART" id="SM00385">
    <property type="entry name" value="CYCLIN"/>
    <property type="match status" value="1"/>
</dbReference>
<dbReference type="Pfam" id="PF02984">
    <property type="entry name" value="Cyclin_C"/>
    <property type="match status" value="1"/>
</dbReference>
<comment type="caution">
    <text evidence="8">The sequence shown here is derived from an EMBL/GenBank/DDBJ whole genome shotgun (WGS) entry which is preliminary data.</text>
</comment>
<evidence type="ECO:0000256" key="6">
    <source>
        <dbReference type="SAM" id="MobiDB-lite"/>
    </source>
</evidence>
<feature type="domain" description="Cyclin-like" evidence="7">
    <location>
        <begin position="72"/>
        <end position="158"/>
    </location>
</feature>
<evidence type="ECO:0000256" key="2">
    <source>
        <dbReference type="ARBA" id="ARBA00022618"/>
    </source>
</evidence>
<dbReference type="FunFam" id="1.10.472.10:FF:000010">
    <property type="entry name" value="G1/S-specific cyclin Cln1"/>
    <property type="match status" value="1"/>
</dbReference>
<dbReference type="OrthoDB" id="5590282at2759"/>
<protein>
    <submittedName>
        <fullName evidence="8">G1/S-specific cyclin CCN1</fullName>
    </submittedName>
</protein>
<reference evidence="8 9" key="1">
    <citation type="submission" date="2017-04" db="EMBL/GenBank/DDBJ databases">
        <title>Genome sequencing of [Candida] sorbophila.</title>
        <authorList>
            <person name="Ahn J.O."/>
        </authorList>
    </citation>
    <scope>NUCLEOTIDE SEQUENCE [LARGE SCALE GENOMIC DNA]</scope>
    <source>
        <strain evidence="8 9">DS02</strain>
    </source>
</reference>
<evidence type="ECO:0000256" key="5">
    <source>
        <dbReference type="RuleBase" id="RU000383"/>
    </source>
</evidence>
<dbReference type="Pfam" id="PF00134">
    <property type="entry name" value="Cyclin_N"/>
    <property type="match status" value="1"/>
</dbReference>
<dbReference type="EMBL" id="NDIQ01000022">
    <property type="protein sequence ID" value="PRT56467.1"/>
    <property type="molecule type" value="Genomic_DNA"/>
</dbReference>
<dbReference type="InterPro" id="IPR004367">
    <property type="entry name" value="Cyclin_C-dom"/>
</dbReference>
<evidence type="ECO:0000313" key="8">
    <source>
        <dbReference type="EMBL" id="PRT56467.1"/>
    </source>
</evidence>
<proteinExistence type="inferred from homology"/>
<evidence type="ECO:0000313" key="9">
    <source>
        <dbReference type="Proteomes" id="UP000238350"/>
    </source>
</evidence>
<dbReference type="AlphaFoldDB" id="A0A2T0FNB7"/>
<dbReference type="GO" id="GO:0051726">
    <property type="term" value="P:regulation of cell cycle"/>
    <property type="evidence" value="ECO:0007669"/>
    <property type="project" value="UniProtKB-ARBA"/>
</dbReference>
<dbReference type="RefSeq" id="XP_024666412.1">
    <property type="nucleotide sequence ID" value="XM_024810644.1"/>
</dbReference>
<keyword evidence="3 5" id="KW-0195">Cyclin</keyword>
<dbReference type="GeneID" id="36517835"/>
<keyword evidence="2" id="KW-0132">Cell division</keyword>
<feature type="region of interest" description="Disordered" evidence="6">
    <location>
        <begin position="390"/>
        <end position="421"/>
    </location>
</feature>
<dbReference type="InterPro" id="IPR039361">
    <property type="entry name" value="Cyclin"/>
</dbReference>
<comment type="similarity">
    <text evidence="1 5">Belongs to the cyclin family.</text>
</comment>
<evidence type="ECO:0000256" key="4">
    <source>
        <dbReference type="ARBA" id="ARBA00023306"/>
    </source>
</evidence>
<dbReference type="CDD" id="cd20559">
    <property type="entry name" value="CYCLIN_ScCLN_like"/>
    <property type="match status" value="1"/>
</dbReference>
<name>A0A2T0FNB7_9ASCO</name>
<dbReference type="InterPro" id="IPR006671">
    <property type="entry name" value="Cyclin_N"/>
</dbReference>